<proteinExistence type="predicted"/>
<reference evidence="3" key="1">
    <citation type="journal article" date="2019" name="Int. J. Syst. Evol. Microbiol.">
        <title>The Global Catalogue of Microorganisms (GCM) 10K type strain sequencing project: providing services to taxonomists for standard genome sequencing and annotation.</title>
        <authorList>
            <consortium name="The Broad Institute Genomics Platform"/>
            <consortium name="The Broad Institute Genome Sequencing Center for Infectious Disease"/>
            <person name="Wu L."/>
            <person name="Ma J."/>
        </authorList>
    </citation>
    <scope>NUCLEOTIDE SEQUENCE [LARGE SCALE GENOMIC DNA]</scope>
    <source>
        <strain evidence="3">JCM 18081</strain>
    </source>
</reference>
<comment type="caution">
    <text evidence="2">The sequence shown here is derived from an EMBL/GenBank/DDBJ whole genome shotgun (WGS) entry which is preliminary data.</text>
</comment>
<name>A0ABP9CAI3_9ACTN</name>
<dbReference type="EMBL" id="BAABIG010000039">
    <property type="protein sequence ID" value="GAA4806244.1"/>
    <property type="molecule type" value="Genomic_DNA"/>
</dbReference>
<evidence type="ECO:0000259" key="1">
    <source>
        <dbReference type="Pfam" id="PF19054"/>
    </source>
</evidence>
<evidence type="ECO:0000313" key="2">
    <source>
        <dbReference type="EMBL" id="GAA4806244.1"/>
    </source>
</evidence>
<organism evidence="2 3">
    <name type="scientific">Streptomyces ziwulingensis</name>
    <dbReference type="NCBI Taxonomy" id="1045501"/>
    <lineage>
        <taxon>Bacteria</taxon>
        <taxon>Bacillati</taxon>
        <taxon>Actinomycetota</taxon>
        <taxon>Actinomycetes</taxon>
        <taxon>Kitasatosporales</taxon>
        <taxon>Streptomycetaceae</taxon>
        <taxon>Streptomyces</taxon>
    </lineage>
</organism>
<protein>
    <recommendedName>
        <fullName evidence="1">DUF5753 domain-containing protein</fullName>
    </recommendedName>
</protein>
<dbReference type="InterPro" id="IPR043917">
    <property type="entry name" value="DUF5753"/>
</dbReference>
<feature type="domain" description="DUF5753" evidence="1">
    <location>
        <begin position="45"/>
        <end position="140"/>
    </location>
</feature>
<keyword evidence="3" id="KW-1185">Reference proteome</keyword>
<accession>A0ABP9CAI3</accession>
<sequence>MKGLERYGSTDKDDVDFLVGIHRDGLSRGRWSTYARTMLSGMAMYIGLEDGAESIKTWQPDTVFGLLQTKDYARAVFEDAKPVEEHTTEFIERGIALRMERRSILTRDNPVEIRTILDEAVPRRVMGSRETMCKQIEQLRSGCSPAGSTPCGTVLCL</sequence>
<evidence type="ECO:0000313" key="3">
    <source>
        <dbReference type="Proteomes" id="UP001501265"/>
    </source>
</evidence>
<dbReference type="Proteomes" id="UP001501265">
    <property type="component" value="Unassembled WGS sequence"/>
</dbReference>
<gene>
    <name evidence="2" type="ORF">GCM10023220_40210</name>
</gene>
<dbReference type="Pfam" id="PF19054">
    <property type="entry name" value="DUF5753"/>
    <property type="match status" value="1"/>
</dbReference>